<evidence type="ECO:0000313" key="1">
    <source>
        <dbReference type="EMBL" id="JAD31949.1"/>
    </source>
</evidence>
<dbReference type="EMBL" id="GBRH01265946">
    <property type="protein sequence ID" value="JAD31949.1"/>
    <property type="molecule type" value="Transcribed_RNA"/>
</dbReference>
<reference evidence="1" key="2">
    <citation type="journal article" date="2015" name="Data Brief">
        <title>Shoot transcriptome of the giant reed, Arundo donax.</title>
        <authorList>
            <person name="Barrero R.A."/>
            <person name="Guerrero F.D."/>
            <person name="Moolhuijzen P."/>
            <person name="Goolsby J.A."/>
            <person name="Tidwell J."/>
            <person name="Bellgard S.E."/>
            <person name="Bellgard M.I."/>
        </authorList>
    </citation>
    <scope>NUCLEOTIDE SEQUENCE</scope>
    <source>
        <tissue evidence="1">Shoot tissue taken approximately 20 cm above the soil surface</tissue>
    </source>
</reference>
<sequence length="119" mass="13419">MLPAMCRSRLSMAKTAVWQYVHLTSQDATMADTQSLATRSSDSQLALAWQHCCYFYFLPSFCPNTSATPQSITPKKLHYHRISLTGQNVSSHHRPMVECSKPCSPMFQCMNLINSANML</sequence>
<organism evidence="1">
    <name type="scientific">Arundo donax</name>
    <name type="common">Giant reed</name>
    <name type="synonym">Donax arundinaceus</name>
    <dbReference type="NCBI Taxonomy" id="35708"/>
    <lineage>
        <taxon>Eukaryota</taxon>
        <taxon>Viridiplantae</taxon>
        <taxon>Streptophyta</taxon>
        <taxon>Embryophyta</taxon>
        <taxon>Tracheophyta</taxon>
        <taxon>Spermatophyta</taxon>
        <taxon>Magnoliopsida</taxon>
        <taxon>Liliopsida</taxon>
        <taxon>Poales</taxon>
        <taxon>Poaceae</taxon>
        <taxon>PACMAD clade</taxon>
        <taxon>Arundinoideae</taxon>
        <taxon>Arundineae</taxon>
        <taxon>Arundo</taxon>
    </lineage>
</organism>
<dbReference type="AlphaFoldDB" id="A0A0A8YXS8"/>
<accession>A0A0A8YXS8</accession>
<proteinExistence type="predicted"/>
<protein>
    <submittedName>
        <fullName evidence="1">Uncharacterized protein</fullName>
    </submittedName>
</protein>
<name>A0A0A8YXS8_ARUDO</name>
<dbReference type="EMBL" id="GBRH01252307">
    <property type="protein sequence ID" value="JAD45588.1"/>
    <property type="molecule type" value="Transcribed_RNA"/>
</dbReference>
<reference evidence="1" key="1">
    <citation type="submission" date="2014-09" db="EMBL/GenBank/DDBJ databases">
        <authorList>
            <person name="Magalhaes I.L.F."/>
            <person name="Oliveira U."/>
            <person name="Santos F.R."/>
            <person name="Vidigal T.H.D.A."/>
            <person name="Brescovit A.D."/>
            <person name="Santos A.J."/>
        </authorList>
    </citation>
    <scope>NUCLEOTIDE SEQUENCE</scope>
    <source>
        <tissue evidence="1">Shoot tissue taken approximately 20 cm above the soil surface</tissue>
    </source>
</reference>